<reference evidence="2 3" key="1">
    <citation type="submission" date="2019-07" db="EMBL/GenBank/DDBJ databases">
        <title>Genome sequencing of the stress-tolerant strain Azospirillum brasilense Az19.</title>
        <authorList>
            <person name="Maroniche G.A."/>
            <person name="Garcia J.E."/>
            <person name="Pagnussat L."/>
            <person name="Amenta M."/>
            <person name="Creus C.M."/>
        </authorList>
    </citation>
    <scope>NUCLEOTIDE SEQUENCE [LARGE SCALE GENOMIC DNA]</scope>
    <source>
        <strain evidence="2 3">Az19</strain>
    </source>
</reference>
<evidence type="ECO:0000313" key="2">
    <source>
        <dbReference type="EMBL" id="KAA1058535.1"/>
    </source>
</evidence>
<dbReference type="Proteomes" id="UP000325333">
    <property type="component" value="Unassembled WGS sequence"/>
</dbReference>
<gene>
    <name evidence="2" type="ORF">FH063_000735</name>
</gene>
<evidence type="ECO:0000313" key="3">
    <source>
        <dbReference type="Proteomes" id="UP000325333"/>
    </source>
</evidence>
<feature type="region of interest" description="Disordered" evidence="1">
    <location>
        <begin position="37"/>
        <end position="64"/>
    </location>
</feature>
<name>A0A5B0L2Q2_9PROT</name>
<proteinExistence type="predicted"/>
<protein>
    <submittedName>
        <fullName evidence="2">Uncharacterized protein</fullName>
    </submittedName>
</protein>
<sequence>MGISQAWVGWVAGATGHTDERALQKTIPAPASIFFGWPPGLPNRERPPSRSCWHHQPQRPETTK</sequence>
<comment type="caution">
    <text evidence="2">The sequence shown here is derived from an EMBL/GenBank/DDBJ whole genome shotgun (WGS) entry which is preliminary data.</text>
</comment>
<dbReference type="EMBL" id="VEWN01000001">
    <property type="protein sequence ID" value="KAA1058535.1"/>
    <property type="molecule type" value="Genomic_DNA"/>
</dbReference>
<accession>A0A5B0L2Q2</accession>
<evidence type="ECO:0000256" key="1">
    <source>
        <dbReference type="SAM" id="MobiDB-lite"/>
    </source>
</evidence>
<organism evidence="2 3">
    <name type="scientific">Azospirillum argentinense</name>
    <dbReference type="NCBI Taxonomy" id="2970906"/>
    <lineage>
        <taxon>Bacteria</taxon>
        <taxon>Pseudomonadati</taxon>
        <taxon>Pseudomonadota</taxon>
        <taxon>Alphaproteobacteria</taxon>
        <taxon>Rhodospirillales</taxon>
        <taxon>Azospirillaceae</taxon>
        <taxon>Azospirillum</taxon>
    </lineage>
</organism>
<dbReference type="AlphaFoldDB" id="A0A5B0L2Q2"/>